<evidence type="ECO:0000313" key="1">
    <source>
        <dbReference type="EMBL" id="MEP0815510.1"/>
    </source>
</evidence>
<dbReference type="EMBL" id="JAMPKM010000001">
    <property type="protein sequence ID" value="MEP0815510.1"/>
    <property type="molecule type" value="Genomic_DNA"/>
</dbReference>
<protein>
    <recommendedName>
        <fullName evidence="3">VOC domain-containing protein</fullName>
    </recommendedName>
</protein>
<accession>A0ABV0J2W4</accession>
<organism evidence="1 2">
    <name type="scientific">Trichocoleus desertorum GB2-A4</name>
    <dbReference type="NCBI Taxonomy" id="2933944"/>
    <lineage>
        <taxon>Bacteria</taxon>
        <taxon>Bacillati</taxon>
        <taxon>Cyanobacteriota</taxon>
        <taxon>Cyanophyceae</taxon>
        <taxon>Leptolyngbyales</taxon>
        <taxon>Trichocoleusaceae</taxon>
        <taxon>Trichocoleus</taxon>
    </lineage>
</organism>
<dbReference type="RefSeq" id="WP_190431063.1">
    <property type="nucleotide sequence ID" value="NZ_JAMPKM010000001.1"/>
</dbReference>
<evidence type="ECO:0008006" key="3">
    <source>
        <dbReference type="Google" id="ProtNLM"/>
    </source>
</evidence>
<sequence>MIHHISIPVENPLHVAQVLAELLNGKVAPFPSNPDSYMVIAGDAYGTMIELYPVGTELMPGGFSGPVTFSQNAFTSPFTAVHAAISVPASEEQIAEVGTREGWHTVRCDRGPFQVIEFWIENKLMLELLPAPLATCYLNFMEPENLAQFFAGASIPRPAAVTV</sequence>
<dbReference type="Proteomes" id="UP001464891">
    <property type="component" value="Unassembled WGS sequence"/>
</dbReference>
<name>A0ABV0J2W4_9CYAN</name>
<gene>
    <name evidence="1" type="ORF">NC998_00195</name>
</gene>
<reference evidence="1 2" key="1">
    <citation type="submission" date="2022-04" db="EMBL/GenBank/DDBJ databases">
        <title>Positive selection, recombination, and allopatry shape intraspecific diversity of widespread and dominant cyanobacteria.</title>
        <authorList>
            <person name="Wei J."/>
            <person name="Shu W."/>
            <person name="Hu C."/>
        </authorList>
    </citation>
    <scope>NUCLEOTIDE SEQUENCE [LARGE SCALE GENOMIC DNA]</scope>
    <source>
        <strain evidence="1 2">GB2-A4</strain>
    </source>
</reference>
<proteinExistence type="predicted"/>
<evidence type="ECO:0000313" key="2">
    <source>
        <dbReference type="Proteomes" id="UP001464891"/>
    </source>
</evidence>
<comment type="caution">
    <text evidence="1">The sequence shown here is derived from an EMBL/GenBank/DDBJ whole genome shotgun (WGS) entry which is preliminary data.</text>
</comment>
<keyword evidence="2" id="KW-1185">Reference proteome</keyword>